<dbReference type="InterPro" id="IPR031424">
    <property type="entry name" value="QVR-like"/>
</dbReference>
<evidence type="ECO:0000313" key="6">
    <source>
        <dbReference type="Proteomes" id="UP001208570"/>
    </source>
</evidence>
<dbReference type="GO" id="GO:0030431">
    <property type="term" value="P:sleep"/>
    <property type="evidence" value="ECO:0007669"/>
    <property type="project" value="InterPro"/>
</dbReference>
<evidence type="ECO:0000256" key="4">
    <source>
        <dbReference type="SAM" id="SignalP"/>
    </source>
</evidence>
<sequence>METWKVSVFVLGVVLLIGVRSVFSIKCYVCNSGYKYAGEDCLDIKKLKGGDYLKECADEEIKDRVPNGTYKYCRLFSQTVNGDHRLTRQCASGGRTDKCIERTGTKGISLNYCHCNVDGCNSASTLCNPITLMVTMVISVWMLLQRT</sequence>
<feature type="chain" id="PRO_5042084656" description="Protein sleepless" evidence="4">
    <location>
        <begin position="25"/>
        <end position="147"/>
    </location>
</feature>
<evidence type="ECO:0008006" key="7">
    <source>
        <dbReference type="Google" id="ProtNLM"/>
    </source>
</evidence>
<keyword evidence="1 4" id="KW-0732">Signal</keyword>
<evidence type="ECO:0000256" key="2">
    <source>
        <dbReference type="ARBA" id="ARBA00023180"/>
    </source>
</evidence>
<evidence type="ECO:0000256" key="1">
    <source>
        <dbReference type="ARBA" id="ARBA00022729"/>
    </source>
</evidence>
<dbReference type="PANTHER" id="PTHR33562:SF2">
    <property type="entry name" value="PROTEIN QUIVER"/>
    <property type="match status" value="1"/>
</dbReference>
<name>A0AAD9K860_9ANNE</name>
<dbReference type="InterPro" id="IPR050975">
    <property type="entry name" value="Sleep_regulator"/>
</dbReference>
<keyword evidence="6" id="KW-1185">Reference proteome</keyword>
<keyword evidence="3" id="KW-0472">Membrane</keyword>
<dbReference type="EMBL" id="JAODUP010000034">
    <property type="protein sequence ID" value="KAK2166863.1"/>
    <property type="molecule type" value="Genomic_DNA"/>
</dbReference>
<dbReference type="Proteomes" id="UP001208570">
    <property type="component" value="Unassembled WGS sequence"/>
</dbReference>
<feature type="transmembrane region" description="Helical" evidence="3">
    <location>
        <begin position="123"/>
        <end position="144"/>
    </location>
</feature>
<evidence type="ECO:0000313" key="5">
    <source>
        <dbReference type="EMBL" id="KAK2166863.1"/>
    </source>
</evidence>
<comment type="caution">
    <text evidence="5">The sequence shown here is derived from an EMBL/GenBank/DDBJ whole genome shotgun (WGS) entry which is preliminary data.</text>
</comment>
<organism evidence="5 6">
    <name type="scientific">Paralvinella palmiformis</name>
    <dbReference type="NCBI Taxonomy" id="53620"/>
    <lineage>
        <taxon>Eukaryota</taxon>
        <taxon>Metazoa</taxon>
        <taxon>Spiralia</taxon>
        <taxon>Lophotrochozoa</taxon>
        <taxon>Annelida</taxon>
        <taxon>Polychaeta</taxon>
        <taxon>Sedentaria</taxon>
        <taxon>Canalipalpata</taxon>
        <taxon>Terebellida</taxon>
        <taxon>Terebelliformia</taxon>
        <taxon>Alvinellidae</taxon>
        <taxon>Paralvinella</taxon>
    </lineage>
</organism>
<keyword evidence="3" id="KW-0812">Transmembrane</keyword>
<dbReference type="GO" id="GO:0032222">
    <property type="term" value="P:regulation of synaptic transmission, cholinergic"/>
    <property type="evidence" value="ECO:0007669"/>
    <property type="project" value="InterPro"/>
</dbReference>
<dbReference type="AlphaFoldDB" id="A0AAD9K860"/>
<protein>
    <recommendedName>
        <fullName evidence="7">Protein sleepless</fullName>
    </recommendedName>
</protein>
<reference evidence="5" key="1">
    <citation type="journal article" date="2023" name="Mol. Biol. Evol.">
        <title>Third-Generation Sequencing Reveals the Adaptive Role of the Epigenome in Three Deep-Sea Polychaetes.</title>
        <authorList>
            <person name="Perez M."/>
            <person name="Aroh O."/>
            <person name="Sun Y."/>
            <person name="Lan Y."/>
            <person name="Juniper S.K."/>
            <person name="Young C.R."/>
            <person name="Angers B."/>
            <person name="Qian P.Y."/>
        </authorList>
    </citation>
    <scope>NUCLEOTIDE SEQUENCE</scope>
    <source>
        <strain evidence="5">P08H-3</strain>
    </source>
</reference>
<keyword evidence="3" id="KW-1133">Transmembrane helix</keyword>
<dbReference type="Pfam" id="PF17064">
    <property type="entry name" value="QVR"/>
    <property type="match status" value="1"/>
</dbReference>
<dbReference type="PANTHER" id="PTHR33562">
    <property type="entry name" value="ATILLA, ISOFORM B-RELATED-RELATED"/>
    <property type="match status" value="1"/>
</dbReference>
<keyword evidence="2" id="KW-0325">Glycoprotein</keyword>
<proteinExistence type="predicted"/>
<evidence type="ECO:0000256" key="3">
    <source>
        <dbReference type="SAM" id="Phobius"/>
    </source>
</evidence>
<gene>
    <name evidence="5" type="ORF">LSH36_34g04084</name>
</gene>
<accession>A0AAD9K860</accession>
<feature type="signal peptide" evidence="4">
    <location>
        <begin position="1"/>
        <end position="24"/>
    </location>
</feature>